<protein>
    <submittedName>
        <fullName evidence="10">Gonadotropin-releasing hormone II receptor-like protein</fullName>
    </submittedName>
</protein>
<proteinExistence type="inferred from homology"/>
<feature type="transmembrane region" description="Helical" evidence="8">
    <location>
        <begin position="44"/>
        <end position="65"/>
    </location>
</feature>
<dbReference type="Gene3D" id="1.20.1070.10">
    <property type="entry name" value="Rhodopsin 7-helix transmembrane proteins"/>
    <property type="match status" value="1"/>
</dbReference>
<gene>
    <name evidence="10" type="ORF">B4U80_08776</name>
</gene>
<evidence type="ECO:0000256" key="5">
    <source>
        <dbReference type="ARBA" id="ARBA00022989"/>
    </source>
</evidence>
<evidence type="ECO:0000256" key="6">
    <source>
        <dbReference type="ARBA" id="ARBA00023136"/>
    </source>
</evidence>
<evidence type="ECO:0000256" key="3">
    <source>
        <dbReference type="ARBA" id="ARBA00022475"/>
    </source>
</evidence>
<feature type="non-terminal residue" evidence="10">
    <location>
        <position position="178"/>
    </location>
</feature>
<dbReference type="EMBL" id="NCKV01004392">
    <property type="protein sequence ID" value="RWS24799.1"/>
    <property type="molecule type" value="Genomic_DNA"/>
</dbReference>
<dbReference type="GO" id="GO:0032870">
    <property type="term" value="P:cellular response to hormone stimulus"/>
    <property type="evidence" value="ECO:0007669"/>
    <property type="project" value="TreeGrafter"/>
</dbReference>
<dbReference type="SUPFAM" id="SSF81321">
    <property type="entry name" value="Family A G protein-coupled receptor-like"/>
    <property type="match status" value="1"/>
</dbReference>
<evidence type="ECO:0000256" key="7">
    <source>
        <dbReference type="ARBA" id="ARBA00023170"/>
    </source>
</evidence>
<evidence type="ECO:0000256" key="1">
    <source>
        <dbReference type="ARBA" id="ARBA00004651"/>
    </source>
</evidence>
<dbReference type="GO" id="GO:0005886">
    <property type="term" value="C:plasma membrane"/>
    <property type="evidence" value="ECO:0007669"/>
    <property type="project" value="UniProtKB-SubCell"/>
</dbReference>
<keyword evidence="6 8" id="KW-0472">Membrane</keyword>
<evidence type="ECO:0000259" key="9">
    <source>
        <dbReference type="PROSITE" id="PS50262"/>
    </source>
</evidence>
<evidence type="ECO:0000313" key="11">
    <source>
        <dbReference type="Proteomes" id="UP000288716"/>
    </source>
</evidence>
<comment type="similarity">
    <text evidence="2">Belongs to the G-protein coupled receptor 1 family.</text>
</comment>
<reference evidence="10 11" key="1">
    <citation type="journal article" date="2018" name="Gigascience">
        <title>Genomes of trombidid mites reveal novel predicted allergens and laterally-transferred genes associated with secondary metabolism.</title>
        <authorList>
            <person name="Dong X."/>
            <person name="Chaisiri K."/>
            <person name="Xia D."/>
            <person name="Armstrong S.D."/>
            <person name="Fang Y."/>
            <person name="Donnelly M.J."/>
            <person name="Kadowaki T."/>
            <person name="McGarry J.W."/>
            <person name="Darby A.C."/>
            <person name="Makepeace B.L."/>
        </authorList>
    </citation>
    <scope>NUCLEOTIDE SEQUENCE [LARGE SCALE GENOMIC DNA]</scope>
    <source>
        <strain evidence="10">UoL-UT</strain>
    </source>
</reference>
<feature type="non-terminal residue" evidence="10">
    <location>
        <position position="1"/>
    </location>
</feature>
<keyword evidence="7 10" id="KW-0675">Receptor</keyword>
<dbReference type="GO" id="GO:0004930">
    <property type="term" value="F:G protein-coupled receptor activity"/>
    <property type="evidence" value="ECO:0007669"/>
    <property type="project" value="InterPro"/>
</dbReference>
<sequence>LKRSFVIYSVQQHPICVDFQQCVLFNYISDEEYRRMYNVFCVSMIYFVPLFVIIYCYSFIVKFIITHSKELRRNWYITMNQNRLMTENIAINRITLAKKKTILTTMLIVIAFLLCWTPYVLLIMWNQIHPSSASSLNYQLQDILFVFAVSNSCINPIVYGNHKKIVEKLCFSGYSNCF</sequence>
<comment type="caution">
    <text evidence="10">The sequence shown here is derived from an EMBL/GenBank/DDBJ whole genome shotgun (WGS) entry which is preliminary data.</text>
</comment>
<dbReference type="GO" id="GO:0042277">
    <property type="term" value="F:peptide binding"/>
    <property type="evidence" value="ECO:0007669"/>
    <property type="project" value="TreeGrafter"/>
</dbReference>
<keyword evidence="5 8" id="KW-1133">Transmembrane helix</keyword>
<evidence type="ECO:0000256" key="8">
    <source>
        <dbReference type="SAM" id="Phobius"/>
    </source>
</evidence>
<evidence type="ECO:0000313" key="10">
    <source>
        <dbReference type="EMBL" id="RWS24799.1"/>
    </source>
</evidence>
<organism evidence="10 11">
    <name type="scientific">Leptotrombidium deliense</name>
    <dbReference type="NCBI Taxonomy" id="299467"/>
    <lineage>
        <taxon>Eukaryota</taxon>
        <taxon>Metazoa</taxon>
        <taxon>Ecdysozoa</taxon>
        <taxon>Arthropoda</taxon>
        <taxon>Chelicerata</taxon>
        <taxon>Arachnida</taxon>
        <taxon>Acari</taxon>
        <taxon>Acariformes</taxon>
        <taxon>Trombidiformes</taxon>
        <taxon>Prostigmata</taxon>
        <taxon>Anystina</taxon>
        <taxon>Parasitengona</taxon>
        <taxon>Trombiculoidea</taxon>
        <taxon>Trombiculidae</taxon>
        <taxon>Leptotrombidium</taxon>
    </lineage>
</organism>
<dbReference type="InterPro" id="IPR000276">
    <property type="entry name" value="GPCR_Rhodpsn"/>
</dbReference>
<evidence type="ECO:0000256" key="4">
    <source>
        <dbReference type="ARBA" id="ARBA00022692"/>
    </source>
</evidence>
<dbReference type="VEuPathDB" id="VectorBase:LDEU007241"/>
<dbReference type="AlphaFoldDB" id="A0A443SB68"/>
<feature type="domain" description="G-protein coupled receptors family 1 profile" evidence="9">
    <location>
        <begin position="22"/>
        <end position="159"/>
    </location>
</feature>
<comment type="subcellular location">
    <subcellularLocation>
        <location evidence="1">Cell membrane</location>
        <topology evidence="1">Multi-pass membrane protein</topology>
    </subcellularLocation>
</comment>
<keyword evidence="3" id="KW-1003">Cell membrane</keyword>
<dbReference type="Pfam" id="PF00001">
    <property type="entry name" value="7tm_1"/>
    <property type="match status" value="1"/>
</dbReference>
<dbReference type="PANTHER" id="PTHR24241:SF190">
    <property type="entry name" value="CARDIOACCELERATORY PEPTIDE RECEPTOR-LIKE PROTEIN"/>
    <property type="match status" value="1"/>
</dbReference>
<dbReference type="Proteomes" id="UP000288716">
    <property type="component" value="Unassembled WGS sequence"/>
</dbReference>
<dbReference type="PROSITE" id="PS50262">
    <property type="entry name" value="G_PROTEIN_RECEP_F1_2"/>
    <property type="match status" value="1"/>
</dbReference>
<dbReference type="PRINTS" id="PR00237">
    <property type="entry name" value="GPCRRHODOPSN"/>
</dbReference>
<keyword evidence="4 8" id="KW-0812">Transmembrane</keyword>
<feature type="transmembrane region" description="Helical" evidence="8">
    <location>
        <begin position="102"/>
        <end position="125"/>
    </location>
</feature>
<accession>A0A443SB68</accession>
<dbReference type="OrthoDB" id="6422738at2759"/>
<dbReference type="STRING" id="299467.A0A443SB68"/>
<name>A0A443SB68_9ACAR</name>
<dbReference type="InterPro" id="IPR017452">
    <property type="entry name" value="GPCR_Rhodpsn_7TM"/>
</dbReference>
<dbReference type="PANTHER" id="PTHR24241">
    <property type="entry name" value="NEUROPEPTIDE RECEPTOR-RELATED G-PROTEIN COUPLED RECEPTOR"/>
    <property type="match status" value="1"/>
</dbReference>
<evidence type="ECO:0000256" key="2">
    <source>
        <dbReference type="ARBA" id="ARBA00010663"/>
    </source>
</evidence>
<keyword evidence="11" id="KW-1185">Reference proteome</keyword>